<evidence type="ECO:0008006" key="3">
    <source>
        <dbReference type="Google" id="ProtNLM"/>
    </source>
</evidence>
<keyword evidence="2" id="KW-1185">Reference proteome</keyword>
<dbReference type="EMBL" id="JBAKFM010000003">
    <property type="protein sequence ID" value="MEX0469379.1"/>
    <property type="molecule type" value="Genomic_DNA"/>
</dbReference>
<dbReference type="SUPFAM" id="SSF52540">
    <property type="entry name" value="P-loop containing nucleoside triphosphate hydrolases"/>
    <property type="match status" value="1"/>
</dbReference>
<dbReference type="RefSeq" id="WP_367959316.1">
    <property type="nucleotide sequence ID" value="NZ_JBAKFK010000003.1"/>
</dbReference>
<organism evidence="1 2">
    <name type="scientific">Spiribacter pallidus</name>
    <dbReference type="NCBI Taxonomy" id="1987936"/>
    <lineage>
        <taxon>Bacteria</taxon>
        <taxon>Pseudomonadati</taxon>
        <taxon>Pseudomonadota</taxon>
        <taxon>Gammaproteobacteria</taxon>
        <taxon>Chromatiales</taxon>
        <taxon>Ectothiorhodospiraceae</taxon>
        <taxon>Spiribacter</taxon>
    </lineage>
</organism>
<reference evidence="1 2" key="1">
    <citation type="submission" date="2024-02" db="EMBL/GenBank/DDBJ databases">
        <title>New especies of Spiribacter isolated from saline water.</title>
        <authorList>
            <person name="Leon M.J."/>
            <person name="De La Haba R."/>
            <person name="Sanchez-Porro C."/>
            <person name="Ventosa A."/>
        </authorList>
    </citation>
    <scope>NUCLEOTIDE SEQUENCE [LARGE SCALE GENOMIC DNA]</scope>
    <source>
        <strain evidence="2">ag22IC6-390</strain>
    </source>
</reference>
<proteinExistence type="predicted"/>
<sequence length="341" mass="40155">MTTKKKTLYIHIGYPKTASTTLQDNLFSIHSEIDYLHDKDLGELSENIFFGRENAILRNKKHINADLEEVLSKFSEPNNKVVLSSESLTSCSMFFRFNPYPFVWAPDPSQIARKLYMIFAESNLFGEIKIIISIRRQDLLIKSMYAQVYNLAFKRHKGTRSFNSFLNYALYKNPKHFIIDALHYESIIQLYKTLFGSNNVVILIFEDLVNNPEKYAETLSRAIGIDKQYVYECITRNKVNQRSNRDNFYPSDSRNLVEILAPHKRRWLGERSLNLRNKRIFNLLQRIYIPGQKLRDVYIPDHHIDRLNEEFSASNKDLHEKHNLDLMGYGYCTFPYEAPRT</sequence>
<dbReference type="Proteomes" id="UP001556709">
    <property type="component" value="Unassembled WGS sequence"/>
</dbReference>
<dbReference type="Gene3D" id="3.40.50.300">
    <property type="entry name" value="P-loop containing nucleotide triphosphate hydrolases"/>
    <property type="match status" value="1"/>
</dbReference>
<protein>
    <recommendedName>
        <fullName evidence="3">Sulfotransferase domain-containing protein</fullName>
    </recommendedName>
</protein>
<evidence type="ECO:0000313" key="1">
    <source>
        <dbReference type="EMBL" id="MEX0469379.1"/>
    </source>
</evidence>
<dbReference type="InterPro" id="IPR027417">
    <property type="entry name" value="P-loop_NTPase"/>
</dbReference>
<name>A0ABV3TCM9_9GAMM</name>
<evidence type="ECO:0000313" key="2">
    <source>
        <dbReference type="Proteomes" id="UP001556709"/>
    </source>
</evidence>
<comment type="caution">
    <text evidence="1">The sequence shown here is derived from an EMBL/GenBank/DDBJ whole genome shotgun (WGS) entry which is preliminary data.</text>
</comment>
<accession>A0ABV3TCM9</accession>
<gene>
    <name evidence="1" type="ORF">V6X73_06550</name>
</gene>